<gene>
    <name evidence="1" type="ORF">CEURO_LOCUS15213</name>
</gene>
<sequence>MSLFFFFFTFFLFLFFVFFLFVSLSVFLSPRSLSNITGQIQSPKHPRSSLGSALLEVAPPRALCLLPLERTFSTISRATSMPCLNRSSNSYAPLWRRRAELRACE</sequence>
<keyword evidence="2" id="KW-1185">Reference proteome</keyword>
<evidence type="ECO:0000313" key="2">
    <source>
        <dbReference type="Proteomes" id="UP001152484"/>
    </source>
</evidence>
<comment type="caution">
    <text evidence="1">The sequence shown here is derived from an EMBL/GenBank/DDBJ whole genome shotgun (WGS) entry which is preliminary data.</text>
</comment>
<name>A0A9P0ZI09_CUSEU</name>
<organism evidence="1 2">
    <name type="scientific">Cuscuta europaea</name>
    <name type="common">European dodder</name>
    <dbReference type="NCBI Taxonomy" id="41803"/>
    <lineage>
        <taxon>Eukaryota</taxon>
        <taxon>Viridiplantae</taxon>
        <taxon>Streptophyta</taxon>
        <taxon>Embryophyta</taxon>
        <taxon>Tracheophyta</taxon>
        <taxon>Spermatophyta</taxon>
        <taxon>Magnoliopsida</taxon>
        <taxon>eudicotyledons</taxon>
        <taxon>Gunneridae</taxon>
        <taxon>Pentapetalae</taxon>
        <taxon>asterids</taxon>
        <taxon>lamiids</taxon>
        <taxon>Solanales</taxon>
        <taxon>Convolvulaceae</taxon>
        <taxon>Cuscuteae</taxon>
        <taxon>Cuscuta</taxon>
        <taxon>Cuscuta subgen. Cuscuta</taxon>
    </lineage>
</organism>
<dbReference type="Proteomes" id="UP001152484">
    <property type="component" value="Unassembled WGS sequence"/>
</dbReference>
<dbReference type="EMBL" id="CAMAPE010000038">
    <property type="protein sequence ID" value="CAH9101042.1"/>
    <property type="molecule type" value="Genomic_DNA"/>
</dbReference>
<dbReference type="AlphaFoldDB" id="A0A9P0ZI09"/>
<accession>A0A9P0ZI09</accession>
<reference evidence="1" key="1">
    <citation type="submission" date="2022-07" db="EMBL/GenBank/DDBJ databases">
        <authorList>
            <person name="Macas J."/>
            <person name="Novak P."/>
            <person name="Neumann P."/>
        </authorList>
    </citation>
    <scope>NUCLEOTIDE SEQUENCE</scope>
</reference>
<proteinExistence type="predicted"/>
<evidence type="ECO:0000313" key="1">
    <source>
        <dbReference type="EMBL" id="CAH9101042.1"/>
    </source>
</evidence>
<protein>
    <submittedName>
        <fullName evidence="1">Uncharacterized protein</fullName>
    </submittedName>
</protein>